<keyword evidence="2" id="KW-1185">Reference proteome</keyword>
<evidence type="ECO:0000313" key="1">
    <source>
        <dbReference type="EMBL" id="KAH9328417.1"/>
    </source>
</evidence>
<dbReference type="Proteomes" id="UP000824469">
    <property type="component" value="Unassembled WGS sequence"/>
</dbReference>
<sequence length="178" mass="20503">MARVCDQHSSGRTPLLSSGHEDPAYVLKFYGEGDDALLLSSRDDGRIQVWQWKEISDAFRNGVQCGRSPLQPVIEMKNPQKRGPGVLHEDDLLQVGELYFLLPNQRLQFVLTHFDMASMLLKANGAIEKRKKKLREKFSHCSIFICRKRIQLRLFVVCQRLHQEQLRVGNRGDNISWG</sequence>
<organism evidence="1 2">
    <name type="scientific">Taxus chinensis</name>
    <name type="common">Chinese yew</name>
    <name type="synonym">Taxus wallichiana var. chinensis</name>
    <dbReference type="NCBI Taxonomy" id="29808"/>
    <lineage>
        <taxon>Eukaryota</taxon>
        <taxon>Viridiplantae</taxon>
        <taxon>Streptophyta</taxon>
        <taxon>Embryophyta</taxon>
        <taxon>Tracheophyta</taxon>
        <taxon>Spermatophyta</taxon>
        <taxon>Pinopsida</taxon>
        <taxon>Pinidae</taxon>
        <taxon>Conifers II</taxon>
        <taxon>Cupressales</taxon>
        <taxon>Taxaceae</taxon>
        <taxon>Taxus</taxon>
    </lineage>
</organism>
<dbReference type="EMBL" id="JAHRHJ020000001">
    <property type="protein sequence ID" value="KAH9328417.1"/>
    <property type="molecule type" value="Genomic_DNA"/>
</dbReference>
<protein>
    <submittedName>
        <fullName evidence="1">Uncharacterized protein</fullName>
    </submittedName>
</protein>
<comment type="caution">
    <text evidence="1">The sequence shown here is derived from an EMBL/GenBank/DDBJ whole genome shotgun (WGS) entry which is preliminary data.</text>
</comment>
<dbReference type="AlphaFoldDB" id="A0AA38LP49"/>
<dbReference type="InterPro" id="IPR025322">
    <property type="entry name" value="PADRE_dom"/>
</dbReference>
<dbReference type="Pfam" id="PF14009">
    <property type="entry name" value="PADRE"/>
    <property type="match status" value="1"/>
</dbReference>
<name>A0AA38LP49_TAXCH</name>
<reference evidence="1 2" key="1">
    <citation type="journal article" date="2021" name="Nat. Plants">
        <title>The Taxus genome provides insights into paclitaxel biosynthesis.</title>
        <authorList>
            <person name="Xiong X."/>
            <person name="Gou J."/>
            <person name="Liao Q."/>
            <person name="Li Y."/>
            <person name="Zhou Q."/>
            <person name="Bi G."/>
            <person name="Li C."/>
            <person name="Du R."/>
            <person name="Wang X."/>
            <person name="Sun T."/>
            <person name="Guo L."/>
            <person name="Liang H."/>
            <person name="Lu P."/>
            <person name="Wu Y."/>
            <person name="Zhang Z."/>
            <person name="Ro D.K."/>
            <person name="Shang Y."/>
            <person name="Huang S."/>
            <person name="Yan J."/>
        </authorList>
    </citation>
    <scope>NUCLEOTIDE SEQUENCE [LARGE SCALE GENOMIC DNA]</scope>
    <source>
        <strain evidence="1">Ta-2019</strain>
    </source>
</reference>
<evidence type="ECO:0000313" key="2">
    <source>
        <dbReference type="Proteomes" id="UP000824469"/>
    </source>
</evidence>
<accession>A0AA38LP49</accession>
<proteinExistence type="predicted"/>
<gene>
    <name evidence="1" type="ORF">KI387_000525</name>
</gene>